<accession>A0A537IVG7</accession>
<dbReference type="PANTHER" id="PTHR40082">
    <property type="entry name" value="BLR5956 PROTEIN"/>
    <property type="match status" value="1"/>
</dbReference>
<evidence type="ECO:0000259" key="1">
    <source>
        <dbReference type="Pfam" id="PF02602"/>
    </source>
</evidence>
<proteinExistence type="predicted"/>
<reference evidence="2 3" key="1">
    <citation type="journal article" date="2019" name="Nat. Microbiol.">
        <title>Mediterranean grassland soil C-N compound turnover is dependent on rainfall and depth, and is mediated by genomically divergent microorganisms.</title>
        <authorList>
            <person name="Diamond S."/>
            <person name="Andeer P.F."/>
            <person name="Li Z."/>
            <person name="Crits-Christoph A."/>
            <person name="Burstein D."/>
            <person name="Anantharaman K."/>
            <person name="Lane K.R."/>
            <person name="Thomas B.C."/>
            <person name="Pan C."/>
            <person name="Northen T.R."/>
            <person name="Banfield J.F."/>
        </authorList>
    </citation>
    <scope>NUCLEOTIDE SEQUENCE [LARGE SCALE GENOMIC DNA]</scope>
    <source>
        <strain evidence="2">NP_8</strain>
    </source>
</reference>
<evidence type="ECO:0000313" key="2">
    <source>
        <dbReference type="EMBL" id="TMI75283.1"/>
    </source>
</evidence>
<dbReference type="Gene3D" id="3.40.50.10090">
    <property type="match status" value="2"/>
</dbReference>
<dbReference type="Proteomes" id="UP000318834">
    <property type="component" value="Unassembled WGS sequence"/>
</dbReference>
<sequence length="260" mass="27397">MRKPRVLVLRPADYAGVLAARLQTIGMDPVVIPAVAIHPPASWEDVDAALGRLASYDWVLFTSASGVSMFFARRRAEEIAGSLPAAARWAAIGPGTAAALLAEGVDDPWVPSRYLGETAGNELPASPGQRVLRICGETASPVATVRLRGRGILVDEVVAYRTVEAPPGSDSLLRHAWSEGIDAVVFTSASTVRGFARLAQRVRIDDAIGGVLIVAIGPVTADAVREMGWQVDAVAPQHSVDGIIQAIEERRTALAGHATS</sequence>
<name>A0A537IVG7_9BACT</name>
<dbReference type="InterPro" id="IPR039793">
    <property type="entry name" value="UROS/Hem4"/>
</dbReference>
<feature type="domain" description="Tetrapyrrole biosynthesis uroporphyrinogen III synthase" evidence="1">
    <location>
        <begin position="18"/>
        <end position="245"/>
    </location>
</feature>
<dbReference type="GO" id="GO:0006780">
    <property type="term" value="P:uroporphyrinogen III biosynthetic process"/>
    <property type="evidence" value="ECO:0007669"/>
    <property type="project" value="InterPro"/>
</dbReference>
<dbReference type="GO" id="GO:0004852">
    <property type="term" value="F:uroporphyrinogen-III synthase activity"/>
    <property type="evidence" value="ECO:0007669"/>
    <property type="project" value="InterPro"/>
</dbReference>
<dbReference type="SUPFAM" id="SSF69618">
    <property type="entry name" value="HemD-like"/>
    <property type="match status" value="1"/>
</dbReference>
<dbReference type="CDD" id="cd06578">
    <property type="entry name" value="HemD"/>
    <property type="match status" value="1"/>
</dbReference>
<dbReference type="PANTHER" id="PTHR40082:SF1">
    <property type="entry name" value="BLR5956 PROTEIN"/>
    <property type="match status" value="1"/>
</dbReference>
<organism evidence="2 3">
    <name type="scientific">Candidatus Segetimicrobium genomatis</name>
    <dbReference type="NCBI Taxonomy" id="2569760"/>
    <lineage>
        <taxon>Bacteria</taxon>
        <taxon>Bacillati</taxon>
        <taxon>Candidatus Sysuimicrobiota</taxon>
        <taxon>Candidatus Sysuimicrobiia</taxon>
        <taxon>Candidatus Sysuimicrobiales</taxon>
        <taxon>Candidatus Segetimicrobiaceae</taxon>
        <taxon>Candidatus Segetimicrobium</taxon>
    </lineage>
</organism>
<evidence type="ECO:0000313" key="3">
    <source>
        <dbReference type="Proteomes" id="UP000318834"/>
    </source>
</evidence>
<dbReference type="InterPro" id="IPR003754">
    <property type="entry name" value="4pyrrol_synth_uPrphyn_synth"/>
</dbReference>
<gene>
    <name evidence="2" type="ORF">E6H05_06570</name>
</gene>
<dbReference type="EMBL" id="VBAP01000044">
    <property type="protein sequence ID" value="TMI75283.1"/>
    <property type="molecule type" value="Genomic_DNA"/>
</dbReference>
<dbReference type="Pfam" id="PF02602">
    <property type="entry name" value="HEM4"/>
    <property type="match status" value="1"/>
</dbReference>
<dbReference type="InterPro" id="IPR036108">
    <property type="entry name" value="4pyrrol_syn_uPrphyn_synt_sf"/>
</dbReference>
<protein>
    <submittedName>
        <fullName evidence="2">Uroporphyrinogen-III synthase</fullName>
    </submittedName>
</protein>
<comment type="caution">
    <text evidence="2">The sequence shown here is derived from an EMBL/GenBank/DDBJ whole genome shotgun (WGS) entry which is preliminary data.</text>
</comment>
<dbReference type="AlphaFoldDB" id="A0A537IVG7"/>